<dbReference type="InterPro" id="IPR003018">
    <property type="entry name" value="GAF"/>
</dbReference>
<proteinExistence type="predicted"/>
<feature type="domain" description="PAS" evidence="2">
    <location>
        <begin position="16"/>
        <end position="81"/>
    </location>
</feature>
<evidence type="ECO:0000256" key="1">
    <source>
        <dbReference type="ARBA" id="ARBA00022801"/>
    </source>
</evidence>
<dbReference type="PANTHER" id="PTHR43156">
    <property type="entry name" value="STAGE II SPORULATION PROTEIN E-RELATED"/>
    <property type="match status" value="1"/>
</dbReference>
<feature type="domain" description="PAC" evidence="3">
    <location>
        <begin position="338"/>
        <end position="389"/>
    </location>
</feature>
<dbReference type="SMART" id="SM00091">
    <property type="entry name" value="PAS"/>
    <property type="match status" value="3"/>
</dbReference>
<protein>
    <submittedName>
        <fullName evidence="4">SpoIIE family protein phosphatase</fullName>
    </submittedName>
</protein>
<dbReference type="Gene3D" id="3.60.40.10">
    <property type="entry name" value="PPM-type phosphatase domain"/>
    <property type="match status" value="1"/>
</dbReference>
<reference evidence="5" key="1">
    <citation type="journal article" date="2019" name="Int. J. Syst. Evol. Microbiol.">
        <title>The Global Catalogue of Microorganisms (GCM) 10K type strain sequencing project: providing services to taxonomists for standard genome sequencing and annotation.</title>
        <authorList>
            <consortium name="The Broad Institute Genomics Platform"/>
            <consortium name="The Broad Institute Genome Sequencing Center for Infectious Disease"/>
            <person name="Wu L."/>
            <person name="Ma J."/>
        </authorList>
    </citation>
    <scope>NUCLEOTIDE SEQUENCE [LARGE SCALE GENOMIC DNA]</scope>
    <source>
        <strain evidence="5">JCM 12165</strain>
    </source>
</reference>
<dbReference type="InterPro" id="IPR001610">
    <property type="entry name" value="PAC"/>
</dbReference>
<dbReference type="EMBL" id="JBHUCP010000040">
    <property type="protein sequence ID" value="MFD1534636.1"/>
    <property type="molecule type" value="Genomic_DNA"/>
</dbReference>
<keyword evidence="1" id="KW-0378">Hydrolase</keyword>
<dbReference type="Pfam" id="PF07228">
    <property type="entry name" value="SpoIIE"/>
    <property type="match status" value="1"/>
</dbReference>
<dbReference type="CDD" id="cd00130">
    <property type="entry name" value="PAS"/>
    <property type="match status" value="3"/>
</dbReference>
<dbReference type="NCBIfam" id="TIGR00229">
    <property type="entry name" value="sensory_box"/>
    <property type="match status" value="2"/>
</dbReference>
<dbReference type="Proteomes" id="UP001597145">
    <property type="component" value="Unassembled WGS sequence"/>
</dbReference>
<dbReference type="SMART" id="SM00065">
    <property type="entry name" value="GAF"/>
    <property type="match status" value="1"/>
</dbReference>
<gene>
    <name evidence="4" type="ORF">ACFSCY_34985</name>
</gene>
<dbReference type="InterPro" id="IPR000014">
    <property type="entry name" value="PAS"/>
</dbReference>
<evidence type="ECO:0000259" key="2">
    <source>
        <dbReference type="PROSITE" id="PS50112"/>
    </source>
</evidence>
<organism evidence="4 5">
    <name type="scientific">Pseudonocardia aurantiaca</name>
    <dbReference type="NCBI Taxonomy" id="75290"/>
    <lineage>
        <taxon>Bacteria</taxon>
        <taxon>Bacillati</taxon>
        <taxon>Actinomycetota</taxon>
        <taxon>Actinomycetes</taxon>
        <taxon>Pseudonocardiales</taxon>
        <taxon>Pseudonocardiaceae</taxon>
        <taxon>Pseudonocardia</taxon>
    </lineage>
</organism>
<dbReference type="Gene3D" id="3.30.450.20">
    <property type="entry name" value="PAS domain"/>
    <property type="match status" value="3"/>
</dbReference>
<dbReference type="InterPro" id="IPR035965">
    <property type="entry name" value="PAS-like_dom_sf"/>
</dbReference>
<dbReference type="PANTHER" id="PTHR43156:SF2">
    <property type="entry name" value="STAGE II SPORULATION PROTEIN E"/>
    <property type="match status" value="1"/>
</dbReference>
<dbReference type="SMART" id="SM00086">
    <property type="entry name" value="PAC"/>
    <property type="match status" value="2"/>
</dbReference>
<evidence type="ECO:0000313" key="4">
    <source>
        <dbReference type="EMBL" id="MFD1534636.1"/>
    </source>
</evidence>
<dbReference type="SUPFAM" id="SSF55785">
    <property type="entry name" value="PYP-like sensor domain (PAS domain)"/>
    <property type="match status" value="3"/>
</dbReference>
<dbReference type="PROSITE" id="PS50113">
    <property type="entry name" value="PAC"/>
    <property type="match status" value="1"/>
</dbReference>
<evidence type="ECO:0000259" key="3">
    <source>
        <dbReference type="PROSITE" id="PS50113"/>
    </source>
</evidence>
<dbReference type="Pfam" id="PF08447">
    <property type="entry name" value="PAS_3"/>
    <property type="match status" value="1"/>
</dbReference>
<accession>A0ABW4FVX2</accession>
<dbReference type="Pfam" id="PF08448">
    <property type="entry name" value="PAS_4"/>
    <property type="match status" value="1"/>
</dbReference>
<sequence length="806" mass="85835">MEPPDDLARGAVPGTVSALVPELIEALPVAVVVLDGDGRVLVWNAAAERLTGWQRSEVLGSTVAGSTLDRHTAARIVDELRAGRPFNGRLPLGPEHGRGLYFRAAPGPGATIVGVLRDVADTSAEDEAFALLDALWETAPVGLCYVDRDLRYRRVNSAVLAMDGGSADERIGRTVEEVHGPVGAAIAETLAAVLADGTPRLDVPLRGRLWHGRGPFQEWRLYYYPVRGTDETIIGVGVVLVDVTAAERTRQELAAVAAEREHALNRYQSLVEATSAAVWTREADGSARRDAPGLRAITGQSAAEQQDWGFLDAVHPAHRQALKTAWRAAATADPAEVFVREYRLRTASGSYRWFRTRAVPVHSGGRVVEWVGTETDIDDARRAGDRLDVLAQVTLAMNAALEPEGELAALADAVVPKFADLCRVYLLDPAPLRHGPGDVTGRRSITRAAQGLPPSPSTDERFTFPADHPIARCARTGAPVLVEVPSEPTPMWRAPDSQQKWGLAIGVHSMLVAPVVAKGSVVAALLFIGRGDRAPYTQDDLALVAELGTRASAAVENAVAFQQSREVSVALQSAMLSTPPSPPGVEIEARYLPAAAELQVGGDWYDAFALPGGDLAVGVGDVEGHDLMAAVTMGQLRSMLRGLAHDSDGSPSEVLARLDRVACGLGVTNFTTLLYGRLSRGERTLFRWSSAGHPAPILVPGDGQAPRQLAGDVDVVLGVDPSSTRHDHEVELSPGCTLVLYTDGLFESRHDPDDAAGARLLDLVRRGADLPLPEFCDHLLRGSTADTGDDIAVLALRIPRSAGAAE</sequence>
<dbReference type="SUPFAM" id="SSF55781">
    <property type="entry name" value="GAF domain-like"/>
    <property type="match status" value="1"/>
</dbReference>
<dbReference type="Pfam" id="PF00989">
    <property type="entry name" value="PAS"/>
    <property type="match status" value="1"/>
</dbReference>
<name>A0ABW4FVX2_9PSEU</name>
<keyword evidence="5" id="KW-1185">Reference proteome</keyword>
<dbReference type="InterPro" id="IPR013656">
    <property type="entry name" value="PAS_4"/>
</dbReference>
<dbReference type="InterPro" id="IPR013767">
    <property type="entry name" value="PAS_fold"/>
</dbReference>
<dbReference type="InterPro" id="IPR052016">
    <property type="entry name" value="Bact_Sigma-Reg"/>
</dbReference>
<evidence type="ECO:0000313" key="5">
    <source>
        <dbReference type="Proteomes" id="UP001597145"/>
    </source>
</evidence>
<dbReference type="Pfam" id="PF13185">
    <property type="entry name" value="GAF_2"/>
    <property type="match status" value="1"/>
</dbReference>
<dbReference type="PROSITE" id="PS50112">
    <property type="entry name" value="PAS"/>
    <property type="match status" value="1"/>
</dbReference>
<dbReference type="SUPFAM" id="SSF81606">
    <property type="entry name" value="PP2C-like"/>
    <property type="match status" value="1"/>
</dbReference>
<dbReference type="RefSeq" id="WP_343976289.1">
    <property type="nucleotide sequence ID" value="NZ_BAAAJG010000008.1"/>
</dbReference>
<comment type="caution">
    <text evidence="4">The sequence shown here is derived from an EMBL/GenBank/DDBJ whole genome shotgun (WGS) entry which is preliminary data.</text>
</comment>
<dbReference type="InterPro" id="IPR000700">
    <property type="entry name" value="PAS-assoc_C"/>
</dbReference>
<dbReference type="InterPro" id="IPR029016">
    <property type="entry name" value="GAF-like_dom_sf"/>
</dbReference>
<dbReference type="Gene3D" id="3.30.450.40">
    <property type="match status" value="1"/>
</dbReference>
<dbReference type="InterPro" id="IPR013655">
    <property type="entry name" value="PAS_fold_3"/>
</dbReference>
<dbReference type="SMART" id="SM00331">
    <property type="entry name" value="PP2C_SIG"/>
    <property type="match status" value="1"/>
</dbReference>
<dbReference type="InterPro" id="IPR001932">
    <property type="entry name" value="PPM-type_phosphatase-like_dom"/>
</dbReference>
<dbReference type="InterPro" id="IPR036457">
    <property type="entry name" value="PPM-type-like_dom_sf"/>
</dbReference>